<organism evidence="3 4">
    <name type="scientific">Blastomyces silverae</name>
    <dbReference type="NCBI Taxonomy" id="2060906"/>
    <lineage>
        <taxon>Eukaryota</taxon>
        <taxon>Fungi</taxon>
        <taxon>Dikarya</taxon>
        <taxon>Ascomycota</taxon>
        <taxon>Pezizomycotina</taxon>
        <taxon>Eurotiomycetes</taxon>
        <taxon>Eurotiomycetidae</taxon>
        <taxon>Onygenales</taxon>
        <taxon>Ajellomycetaceae</taxon>
        <taxon>Blastomyces</taxon>
    </lineage>
</organism>
<evidence type="ECO:0008006" key="5">
    <source>
        <dbReference type="Google" id="ProtNLM"/>
    </source>
</evidence>
<feature type="compositionally biased region" description="Low complexity" evidence="1">
    <location>
        <begin position="74"/>
        <end position="84"/>
    </location>
</feature>
<dbReference type="EMBL" id="LDEV01002867">
    <property type="protein sequence ID" value="KLJ07245.1"/>
    <property type="molecule type" value="Genomic_DNA"/>
</dbReference>
<feature type="signal peptide" evidence="2">
    <location>
        <begin position="1"/>
        <end position="20"/>
    </location>
</feature>
<comment type="caution">
    <text evidence="3">The sequence shown here is derived from an EMBL/GenBank/DDBJ whole genome shotgun (WGS) entry which is preliminary data.</text>
</comment>
<feature type="region of interest" description="Disordered" evidence="1">
    <location>
        <begin position="74"/>
        <end position="99"/>
    </location>
</feature>
<sequence length="99" mass="10582">MALTPMAMFLQQAIMRAARALPSMVWISAALSMRHRPFASLSMATVSPVSKCVTGHSCPFVAQLRGFMAFPGPSSPASTTTYSTGDIKSTPTSTRPRMT</sequence>
<evidence type="ECO:0000313" key="3">
    <source>
        <dbReference type="EMBL" id="KLJ07245.1"/>
    </source>
</evidence>
<name>A0A0H1B760_9EURO</name>
<protein>
    <recommendedName>
        <fullName evidence="5">Secreted protein</fullName>
    </recommendedName>
</protein>
<keyword evidence="4" id="KW-1185">Reference proteome</keyword>
<accession>A0A0H1B760</accession>
<evidence type="ECO:0000313" key="4">
    <source>
        <dbReference type="Proteomes" id="UP000053573"/>
    </source>
</evidence>
<evidence type="ECO:0000256" key="2">
    <source>
        <dbReference type="SAM" id="SignalP"/>
    </source>
</evidence>
<dbReference type="AlphaFoldDB" id="A0A0H1B760"/>
<gene>
    <name evidence="3" type="ORF">EMPG_17269</name>
</gene>
<feature type="chain" id="PRO_5005199269" description="Secreted protein" evidence="2">
    <location>
        <begin position="21"/>
        <end position="99"/>
    </location>
</feature>
<dbReference type="Proteomes" id="UP000053573">
    <property type="component" value="Unassembled WGS sequence"/>
</dbReference>
<reference evidence="4" key="1">
    <citation type="journal article" date="2015" name="PLoS Genet.">
        <title>The dynamic genome and transcriptome of the human fungal pathogen Blastomyces and close relative Emmonsia.</title>
        <authorList>
            <person name="Munoz J.F."/>
            <person name="Gauthier G.M."/>
            <person name="Desjardins C.A."/>
            <person name="Gallo J.E."/>
            <person name="Holder J."/>
            <person name="Sullivan T.D."/>
            <person name="Marty A.J."/>
            <person name="Carmen J.C."/>
            <person name="Chen Z."/>
            <person name="Ding L."/>
            <person name="Gujja S."/>
            <person name="Magrini V."/>
            <person name="Misas E."/>
            <person name="Mitreva M."/>
            <person name="Priest M."/>
            <person name="Saif S."/>
            <person name="Whiston E.A."/>
            <person name="Young S."/>
            <person name="Zeng Q."/>
            <person name="Goldman W.E."/>
            <person name="Mardis E.R."/>
            <person name="Taylor J.W."/>
            <person name="McEwen J.G."/>
            <person name="Clay O.K."/>
            <person name="Klein B.S."/>
            <person name="Cuomo C.A."/>
        </authorList>
    </citation>
    <scope>NUCLEOTIDE SEQUENCE [LARGE SCALE GENOMIC DNA]</scope>
    <source>
        <strain evidence="4">UAMH 139</strain>
    </source>
</reference>
<feature type="compositionally biased region" description="Polar residues" evidence="1">
    <location>
        <begin position="86"/>
        <end position="99"/>
    </location>
</feature>
<keyword evidence="2" id="KW-0732">Signal</keyword>
<proteinExistence type="predicted"/>
<dbReference type="OrthoDB" id="10471582at2759"/>
<evidence type="ECO:0000256" key="1">
    <source>
        <dbReference type="SAM" id="MobiDB-lite"/>
    </source>
</evidence>